<keyword evidence="1" id="KW-0472">Membrane</keyword>
<comment type="caution">
    <text evidence="2">The sequence shown here is derived from an EMBL/GenBank/DDBJ whole genome shotgun (WGS) entry which is preliminary data.</text>
</comment>
<organism evidence="2 3">
    <name type="scientific">Ambrosia artemisiifolia</name>
    <name type="common">Common ragweed</name>
    <dbReference type="NCBI Taxonomy" id="4212"/>
    <lineage>
        <taxon>Eukaryota</taxon>
        <taxon>Viridiplantae</taxon>
        <taxon>Streptophyta</taxon>
        <taxon>Embryophyta</taxon>
        <taxon>Tracheophyta</taxon>
        <taxon>Spermatophyta</taxon>
        <taxon>Magnoliopsida</taxon>
        <taxon>eudicotyledons</taxon>
        <taxon>Gunneridae</taxon>
        <taxon>Pentapetalae</taxon>
        <taxon>asterids</taxon>
        <taxon>campanulids</taxon>
        <taxon>Asterales</taxon>
        <taxon>Asteraceae</taxon>
        <taxon>Asteroideae</taxon>
        <taxon>Heliantheae alliance</taxon>
        <taxon>Heliantheae</taxon>
        <taxon>Ambrosia</taxon>
    </lineage>
</organism>
<proteinExistence type="predicted"/>
<sequence length="73" mass="8125">MMFKRSLEFLAIDVSGVISFSPAADNVGQIMIQCLFCCNRKCVPVCALLFVLVFAGAAFFLVCPMSQWVIRWA</sequence>
<protein>
    <submittedName>
        <fullName evidence="2">Uncharacterized protein</fullName>
    </submittedName>
</protein>
<gene>
    <name evidence="2" type="ORF">M8C21_022768</name>
</gene>
<evidence type="ECO:0000313" key="2">
    <source>
        <dbReference type="EMBL" id="KAI7758244.1"/>
    </source>
</evidence>
<keyword evidence="1" id="KW-1133">Transmembrane helix</keyword>
<dbReference type="AlphaFoldDB" id="A0AAD5GZ16"/>
<keyword evidence="1" id="KW-0812">Transmembrane</keyword>
<feature type="transmembrane region" description="Helical" evidence="1">
    <location>
        <begin position="45"/>
        <end position="70"/>
    </location>
</feature>
<keyword evidence="3" id="KW-1185">Reference proteome</keyword>
<name>A0AAD5GZ16_AMBAR</name>
<dbReference type="Proteomes" id="UP001206925">
    <property type="component" value="Unassembled WGS sequence"/>
</dbReference>
<dbReference type="EMBL" id="JAMZMK010000015">
    <property type="protein sequence ID" value="KAI7758244.1"/>
    <property type="molecule type" value="Genomic_DNA"/>
</dbReference>
<evidence type="ECO:0000313" key="3">
    <source>
        <dbReference type="Proteomes" id="UP001206925"/>
    </source>
</evidence>
<evidence type="ECO:0000256" key="1">
    <source>
        <dbReference type="SAM" id="Phobius"/>
    </source>
</evidence>
<reference evidence="2" key="1">
    <citation type="submission" date="2022-06" db="EMBL/GenBank/DDBJ databases">
        <title>Uncovering the hologenomic basis of an extraordinary plant invasion.</title>
        <authorList>
            <person name="Bieker V.C."/>
            <person name="Martin M.D."/>
            <person name="Gilbert T."/>
            <person name="Hodgins K."/>
            <person name="Battlay P."/>
            <person name="Petersen B."/>
            <person name="Wilson J."/>
        </authorList>
    </citation>
    <scope>NUCLEOTIDE SEQUENCE</scope>
    <source>
        <strain evidence="2">AA19_3_7</strain>
        <tissue evidence="2">Leaf</tissue>
    </source>
</reference>
<accession>A0AAD5GZ16</accession>